<dbReference type="SMART" id="SM00923">
    <property type="entry name" value="MbtH"/>
    <property type="match status" value="1"/>
</dbReference>
<proteinExistence type="predicted"/>
<dbReference type="EMBL" id="BAABAT010000016">
    <property type="protein sequence ID" value="GAA4253467.1"/>
    <property type="molecule type" value="Genomic_DNA"/>
</dbReference>
<evidence type="ECO:0000313" key="3">
    <source>
        <dbReference type="Proteomes" id="UP001500620"/>
    </source>
</evidence>
<organism evidence="2 3">
    <name type="scientific">Dactylosporangium darangshiense</name>
    <dbReference type="NCBI Taxonomy" id="579108"/>
    <lineage>
        <taxon>Bacteria</taxon>
        <taxon>Bacillati</taxon>
        <taxon>Actinomycetota</taxon>
        <taxon>Actinomycetes</taxon>
        <taxon>Micromonosporales</taxon>
        <taxon>Micromonosporaceae</taxon>
        <taxon>Dactylosporangium</taxon>
    </lineage>
</organism>
<feature type="domain" description="MbtH-like" evidence="1">
    <location>
        <begin position="17"/>
        <end position="67"/>
    </location>
</feature>
<dbReference type="InterPro" id="IPR038020">
    <property type="entry name" value="MbtH-like_sf"/>
</dbReference>
<dbReference type="InterPro" id="IPR005153">
    <property type="entry name" value="MbtH-like_dom"/>
</dbReference>
<evidence type="ECO:0000259" key="1">
    <source>
        <dbReference type="SMART" id="SM00923"/>
    </source>
</evidence>
<evidence type="ECO:0000313" key="2">
    <source>
        <dbReference type="EMBL" id="GAA4253467.1"/>
    </source>
</evidence>
<keyword evidence="3" id="KW-1185">Reference proteome</keyword>
<reference evidence="3" key="1">
    <citation type="journal article" date="2019" name="Int. J. Syst. Evol. Microbiol.">
        <title>The Global Catalogue of Microorganisms (GCM) 10K type strain sequencing project: providing services to taxonomists for standard genome sequencing and annotation.</title>
        <authorList>
            <consortium name="The Broad Institute Genomics Platform"/>
            <consortium name="The Broad Institute Genome Sequencing Center for Infectious Disease"/>
            <person name="Wu L."/>
            <person name="Ma J."/>
        </authorList>
    </citation>
    <scope>NUCLEOTIDE SEQUENCE [LARGE SCALE GENOMIC DNA]</scope>
    <source>
        <strain evidence="3">JCM 17441</strain>
    </source>
</reference>
<comment type="caution">
    <text evidence="2">The sequence shown here is derived from an EMBL/GenBank/DDBJ whole genome shotgun (WGS) entry which is preliminary data.</text>
</comment>
<name>A0ABP8DDM6_9ACTN</name>
<dbReference type="SUPFAM" id="SSF160582">
    <property type="entry name" value="MbtH-like"/>
    <property type="match status" value="1"/>
</dbReference>
<accession>A0ABP8DDM6</accession>
<gene>
    <name evidence="2" type="ORF">GCM10022255_054440</name>
</gene>
<dbReference type="PANTHER" id="PTHR38444:SF1">
    <property type="entry name" value="ENTEROBACTIN BIOSYNTHESIS PROTEIN YBDZ"/>
    <property type="match status" value="1"/>
</dbReference>
<dbReference type="Gene3D" id="3.90.820.10">
    <property type="entry name" value="Structural Genomics, Unknown Function 30-nov-00 1gh9 Mol_id"/>
    <property type="match status" value="1"/>
</dbReference>
<sequence length="84" mass="9655">MRLLSPELEDAVRTVSFDFDNPEARFKVLVNDEEQYSLWPGDLPVPGGWAETGVHASKEECDEYLRKTWTDMRPKSLRIALDGE</sequence>
<dbReference type="Proteomes" id="UP001500620">
    <property type="component" value="Unassembled WGS sequence"/>
</dbReference>
<protein>
    <recommendedName>
        <fullName evidence="1">MbtH-like domain-containing protein</fullName>
    </recommendedName>
</protein>
<dbReference type="InterPro" id="IPR037407">
    <property type="entry name" value="MLP_fam"/>
</dbReference>
<dbReference type="Pfam" id="PF03621">
    <property type="entry name" value="MbtH"/>
    <property type="match status" value="1"/>
</dbReference>
<dbReference type="PANTHER" id="PTHR38444">
    <property type="entry name" value="ENTEROBACTIN BIOSYNTHESIS PROTEIN YBDZ"/>
    <property type="match status" value="1"/>
</dbReference>